<sequence length="95" mass="11343">MGCGCISYLVQRIRSARLRRKRSNRPEIGPPTDFRRVEFVLPISDTDDFSMDEKPTYNYRVVRPLPKSRTQKIKDEAQKLKYRMAEVGLRRRLWV</sequence>
<accession>A0A2B7XS15</accession>
<proteinExistence type="predicted"/>
<keyword evidence="2" id="KW-1185">Reference proteome</keyword>
<reference evidence="1 2" key="1">
    <citation type="submission" date="2017-10" db="EMBL/GenBank/DDBJ databases">
        <title>Comparative genomics in systemic dimorphic fungi from Ajellomycetaceae.</title>
        <authorList>
            <person name="Munoz J.F."/>
            <person name="Mcewen J.G."/>
            <person name="Clay O.K."/>
            <person name="Cuomo C.A."/>
        </authorList>
    </citation>
    <scope>NUCLEOTIDE SEQUENCE [LARGE SCALE GENOMIC DNA]</scope>
    <source>
        <strain evidence="1 2">UAMH7299</strain>
    </source>
</reference>
<name>A0A2B7XS15_POLH7</name>
<evidence type="ECO:0000313" key="2">
    <source>
        <dbReference type="Proteomes" id="UP000224634"/>
    </source>
</evidence>
<evidence type="ECO:0000313" key="1">
    <source>
        <dbReference type="EMBL" id="PGH11745.1"/>
    </source>
</evidence>
<dbReference type="OrthoDB" id="4183362at2759"/>
<organism evidence="1 2">
    <name type="scientific">Polytolypa hystricis (strain UAMH7299)</name>
    <dbReference type="NCBI Taxonomy" id="1447883"/>
    <lineage>
        <taxon>Eukaryota</taxon>
        <taxon>Fungi</taxon>
        <taxon>Dikarya</taxon>
        <taxon>Ascomycota</taxon>
        <taxon>Pezizomycotina</taxon>
        <taxon>Eurotiomycetes</taxon>
        <taxon>Eurotiomycetidae</taxon>
        <taxon>Onygenales</taxon>
        <taxon>Onygenales incertae sedis</taxon>
        <taxon>Polytolypa</taxon>
    </lineage>
</organism>
<dbReference type="EMBL" id="PDNA01000128">
    <property type="protein sequence ID" value="PGH11745.1"/>
    <property type="molecule type" value="Genomic_DNA"/>
</dbReference>
<protein>
    <submittedName>
        <fullName evidence="1">Uncharacterized protein</fullName>
    </submittedName>
</protein>
<comment type="caution">
    <text evidence="1">The sequence shown here is derived from an EMBL/GenBank/DDBJ whole genome shotgun (WGS) entry which is preliminary data.</text>
</comment>
<gene>
    <name evidence="1" type="ORF">AJ80_07006</name>
</gene>
<dbReference type="AlphaFoldDB" id="A0A2B7XS15"/>
<dbReference type="Proteomes" id="UP000224634">
    <property type="component" value="Unassembled WGS sequence"/>
</dbReference>